<name>A0A6G5A7U4_RHIMP</name>
<organism evidence="1">
    <name type="scientific">Rhipicephalus microplus</name>
    <name type="common">Cattle tick</name>
    <name type="synonym">Boophilus microplus</name>
    <dbReference type="NCBI Taxonomy" id="6941"/>
    <lineage>
        <taxon>Eukaryota</taxon>
        <taxon>Metazoa</taxon>
        <taxon>Ecdysozoa</taxon>
        <taxon>Arthropoda</taxon>
        <taxon>Chelicerata</taxon>
        <taxon>Arachnida</taxon>
        <taxon>Acari</taxon>
        <taxon>Parasitiformes</taxon>
        <taxon>Ixodida</taxon>
        <taxon>Ixodoidea</taxon>
        <taxon>Ixodidae</taxon>
        <taxon>Rhipicephalinae</taxon>
        <taxon>Rhipicephalus</taxon>
        <taxon>Boophilus</taxon>
    </lineage>
</organism>
<sequence>MSLNTRPRKGMAPLRLDIAIMLVVSATAKAHSFKYKELREGCNNTDLKRFWNTTEPIWTHTTTKASENDFSCLVDMKINENGSYMIFNRLFYTANRTGKNTLPLKGLFSPGNTFDQPAMLLYHTNGTTYAVENLLYESPDGQCGVFKFSKYPSELRFDLRVKNSSITKPLDAGCSAFFWETYKYHQRRHRIRSLTVYNPSCQEVLQLTNIGC</sequence>
<evidence type="ECO:0000313" key="1">
    <source>
        <dbReference type="EMBL" id="NIE46256.1"/>
    </source>
</evidence>
<dbReference type="AlphaFoldDB" id="A0A6G5A7U4"/>
<dbReference type="OrthoDB" id="10415674at2759"/>
<dbReference type="EMBL" id="GIKN01003983">
    <property type="protein sequence ID" value="NIE46256.1"/>
    <property type="molecule type" value="Transcribed_RNA"/>
</dbReference>
<reference evidence="1" key="1">
    <citation type="submission" date="2020-03" db="EMBL/GenBank/DDBJ databases">
        <title>A transcriptome and proteome of the tick Rhipicephalus microplus shaped by the genetic composition of its hosts and developmental stage.</title>
        <authorList>
            <person name="Garcia G.R."/>
            <person name="Ribeiro J.M.C."/>
            <person name="Maruyama S.R."/>
            <person name="Gardinasse L.G."/>
            <person name="Nelson K."/>
            <person name="Ferreira B.R."/>
            <person name="Andrade T.G."/>
            <person name="Santos I.K.F.M."/>
        </authorList>
    </citation>
    <scope>NUCLEOTIDE SEQUENCE</scope>
    <source>
        <strain evidence="1">NSGR</strain>
        <tissue evidence="1">Salivary glands</tissue>
    </source>
</reference>
<proteinExistence type="predicted"/>
<dbReference type="VEuPathDB" id="VectorBase:LOC119167596"/>
<accession>A0A6G5A7U4</accession>
<protein>
    <submittedName>
        <fullName evidence="1">Putative lipocalin</fullName>
    </submittedName>
</protein>